<dbReference type="EMBL" id="CAJVPT010006366">
    <property type="protein sequence ID" value="CAG8530142.1"/>
    <property type="molecule type" value="Genomic_DNA"/>
</dbReference>
<reference evidence="1" key="1">
    <citation type="submission" date="2021-06" db="EMBL/GenBank/DDBJ databases">
        <authorList>
            <person name="Kallberg Y."/>
            <person name="Tangrot J."/>
            <person name="Rosling A."/>
        </authorList>
    </citation>
    <scope>NUCLEOTIDE SEQUENCE</scope>
    <source>
        <strain evidence="1">CL356</strain>
    </source>
</reference>
<organism evidence="1 2">
    <name type="scientific">Acaulospora colombiana</name>
    <dbReference type="NCBI Taxonomy" id="27376"/>
    <lineage>
        <taxon>Eukaryota</taxon>
        <taxon>Fungi</taxon>
        <taxon>Fungi incertae sedis</taxon>
        <taxon>Mucoromycota</taxon>
        <taxon>Glomeromycotina</taxon>
        <taxon>Glomeromycetes</taxon>
        <taxon>Diversisporales</taxon>
        <taxon>Acaulosporaceae</taxon>
        <taxon>Acaulospora</taxon>
    </lineage>
</organism>
<proteinExistence type="predicted"/>
<evidence type="ECO:0000313" key="1">
    <source>
        <dbReference type="EMBL" id="CAG8530142.1"/>
    </source>
</evidence>
<evidence type="ECO:0000313" key="2">
    <source>
        <dbReference type="Proteomes" id="UP000789525"/>
    </source>
</evidence>
<dbReference type="Proteomes" id="UP000789525">
    <property type="component" value="Unassembled WGS sequence"/>
</dbReference>
<keyword evidence="2" id="KW-1185">Reference proteome</keyword>
<accession>A0ACA9LGV7</accession>
<protein>
    <submittedName>
        <fullName evidence="1">914_t:CDS:1</fullName>
    </submittedName>
</protein>
<name>A0ACA9LGV7_9GLOM</name>
<gene>
    <name evidence="1" type="ORF">ACOLOM_LOCUS4038</name>
</gene>
<comment type="caution">
    <text evidence="1">The sequence shown here is derived from an EMBL/GenBank/DDBJ whole genome shotgun (WGS) entry which is preliminary data.</text>
</comment>
<sequence length="54" mass="6496">MKEKYVDGLAIDKKDNVVNRLLLSIAYVICMQINVMLKPNITEKSWRRWRKMEL</sequence>